<feature type="signal peptide" evidence="4">
    <location>
        <begin position="1"/>
        <end position="23"/>
    </location>
</feature>
<evidence type="ECO:0000256" key="3">
    <source>
        <dbReference type="ARBA" id="ARBA00022970"/>
    </source>
</evidence>
<dbReference type="PANTHER" id="PTHR30483:SF6">
    <property type="entry name" value="PERIPLASMIC BINDING PROTEIN OF ABC TRANSPORTER FOR NATURAL AMINO ACIDS"/>
    <property type="match status" value="1"/>
</dbReference>
<dbReference type="InterPro" id="IPR051010">
    <property type="entry name" value="BCAA_transport"/>
</dbReference>
<feature type="chain" id="PRO_5035301448" evidence="4">
    <location>
        <begin position="24"/>
        <end position="402"/>
    </location>
</feature>
<evidence type="ECO:0000256" key="4">
    <source>
        <dbReference type="SAM" id="SignalP"/>
    </source>
</evidence>
<keyword evidence="3" id="KW-0813">Transport</keyword>
<keyword evidence="7" id="KW-1185">Reference proteome</keyword>
<dbReference type="Gene3D" id="3.40.50.2300">
    <property type="match status" value="2"/>
</dbReference>
<evidence type="ECO:0000313" key="6">
    <source>
        <dbReference type="EMBL" id="GGF04760.1"/>
    </source>
</evidence>
<dbReference type="RefSeq" id="WP_189042732.1">
    <property type="nucleotide sequence ID" value="NZ_BMJQ01000002.1"/>
</dbReference>
<dbReference type="SUPFAM" id="SSF53822">
    <property type="entry name" value="Periplasmic binding protein-like I"/>
    <property type="match status" value="1"/>
</dbReference>
<accession>A0A8J2YRE8</accession>
<reference evidence="6" key="2">
    <citation type="submission" date="2020-09" db="EMBL/GenBank/DDBJ databases">
        <authorList>
            <person name="Sun Q."/>
            <person name="Zhou Y."/>
        </authorList>
    </citation>
    <scope>NUCLEOTIDE SEQUENCE</scope>
    <source>
        <strain evidence="6">CGMCC 1.15725</strain>
    </source>
</reference>
<dbReference type="EMBL" id="BMJQ01000002">
    <property type="protein sequence ID" value="GGF04760.1"/>
    <property type="molecule type" value="Genomic_DNA"/>
</dbReference>
<name>A0A8J2YRE8_9PROT</name>
<evidence type="ECO:0000256" key="2">
    <source>
        <dbReference type="ARBA" id="ARBA00022729"/>
    </source>
</evidence>
<dbReference type="InterPro" id="IPR028081">
    <property type="entry name" value="Leu-bd"/>
</dbReference>
<feature type="domain" description="Leucine-binding protein" evidence="5">
    <location>
        <begin position="25"/>
        <end position="365"/>
    </location>
</feature>
<comment type="caution">
    <text evidence="6">The sequence shown here is derived from an EMBL/GenBank/DDBJ whole genome shotgun (WGS) entry which is preliminary data.</text>
</comment>
<reference evidence="6" key="1">
    <citation type="journal article" date="2014" name="Int. J. Syst. Evol. Microbiol.">
        <title>Complete genome sequence of Corynebacterium casei LMG S-19264T (=DSM 44701T), isolated from a smear-ripened cheese.</title>
        <authorList>
            <consortium name="US DOE Joint Genome Institute (JGI-PGF)"/>
            <person name="Walter F."/>
            <person name="Albersmeier A."/>
            <person name="Kalinowski J."/>
            <person name="Ruckert C."/>
        </authorList>
    </citation>
    <scope>NUCLEOTIDE SEQUENCE</scope>
    <source>
        <strain evidence="6">CGMCC 1.15725</strain>
    </source>
</reference>
<dbReference type="PANTHER" id="PTHR30483">
    <property type="entry name" value="LEUCINE-SPECIFIC-BINDING PROTEIN"/>
    <property type="match status" value="1"/>
</dbReference>
<evidence type="ECO:0000259" key="5">
    <source>
        <dbReference type="Pfam" id="PF13458"/>
    </source>
</evidence>
<comment type="similarity">
    <text evidence="1">Belongs to the leucine-binding protein family.</text>
</comment>
<dbReference type="GO" id="GO:0006865">
    <property type="term" value="P:amino acid transport"/>
    <property type="evidence" value="ECO:0007669"/>
    <property type="project" value="UniProtKB-KW"/>
</dbReference>
<dbReference type="InterPro" id="IPR028082">
    <property type="entry name" value="Peripla_BP_I"/>
</dbReference>
<keyword evidence="3" id="KW-0029">Amino-acid transport</keyword>
<gene>
    <name evidence="6" type="ORF">GCM10011611_07720</name>
</gene>
<proteinExistence type="inferred from homology"/>
<organism evidence="6 7">
    <name type="scientific">Aliidongia dinghuensis</name>
    <dbReference type="NCBI Taxonomy" id="1867774"/>
    <lineage>
        <taxon>Bacteria</taxon>
        <taxon>Pseudomonadati</taxon>
        <taxon>Pseudomonadota</taxon>
        <taxon>Alphaproteobacteria</taxon>
        <taxon>Rhodospirillales</taxon>
        <taxon>Dongiaceae</taxon>
        <taxon>Aliidongia</taxon>
    </lineage>
</organism>
<dbReference type="Pfam" id="PF13458">
    <property type="entry name" value="Peripla_BP_6"/>
    <property type="match status" value="1"/>
</dbReference>
<protein>
    <submittedName>
        <fullName evidence="6">ABC transporter permease</fullName>
    </submittedName>
</protein>
<dbReference type="CDD" id="cd06327">
    <property type="entry name" value="PBP1_SBP-like"/>
    <property type="match status" value="1"/>
</dbReference>
<evidence type="ECO:0000313" key="7">
    <source>
        <dbReference type="Proteomes" id="UP000646365"/>
    </source>
</evidence>
<dbReference type="Proteomes" id="UP000646365">
    <property type="component" value="Unassembled WGS sequence"/>
</dbReference>
<keyword evidence="2 4" id="KW-0732">Signal</keyword>
<evidence type="ECO:0000256" key="1">
    <source>
        <dbReference type="ARBA" id="ARBA00010062"/>
    </source>
</evidence>
<sequence>MHMKGICGALLALGLGLAVTAEAETVKLGVLTDLSSTYSASSGKGAIVATQMAIDDLKSELAAAKFDVQVLSADHLGKADVGSSIVRGWFDNDGVDTIVNVPNSAVALAVQNLTRERKKIFLITGAATTDLTGKACSPYSAHWTDDAYTLASSTPIALLNQGLNTWFFVTADYAFGHSAEEEATKVVLAHGGKIVGSVKHPVAVADMSSFLLQAQASHAKVIALANGGGDTINAIKAAHDFGIAQGGQALVGMGLFITDVHTLGLDVAQGLYLTTGFYWDRTPETRAWSKRYAALMGGSMPTREHAETYSAVRHYLQAVIATHTKNSDTVMAKMKATPVDDFYAPGATLREDGRLIRPVYLAQVKTPAESKYPWDYYKIISAIKPEDAFRPLAAGGCPFVKS</sequence>
<dbReference type="AlphaFoldDB" id="A0A8J2YRE8"/>